<proteinExistence type="predicted"/>
<evidence type="ECO:0000256" key="1">
    <source>
        <dbReference type="SAM" id="MobiDB-lite"/>
    </source>
</evidence>
<feature type="region of interest" description="Disordered" evidence="1">
    <location>
        <begin position="53"/>
        <end position="76"/>
    </location>
</feature>
<gene>
    <name evidence="2" type="ORF">ERS027659_03174</name>
</gene>
<evidence type="ECO:0000313" key="3">
    <source>
        <dbReference type="Proteomes" id="UP000050164"/>
    </source>
</evidence>
<sequence>MPEPASGMPPNRFPAAPASGCSTISLTRGAEAEPTVGARLGLAPAQLGGSDNLPMVAALPRPADTGPVPPTAAPTAAGAAAAASAASGPIHPSARHDVIRLLPIPMAKYGKPTVL</sequence>
<evidence type="ECO:0000313" key="2">
    <source>
        <dbReference type="EMBL" id="CKS48688.1"/>
    </source>
</evidence>
<feature type="region of interest" description="Disordered" evidence="1">
    <location>
        <begin position="1"/>
        <end position="20"/>
    </location>
</feature>
<organism evidence="2 3">
    <name type="scientific">Mycobacterium tuberculosis</name>
    <dbReference type="NCBI Taxonomy" id="1773"/>
    <lineage>
        <taxon>Bacteria</taxon>
        <taxon>Bacillati</taxon>
        <taxon>Actinomycetota</taxon>
        <taxon>Actinomycetes</taxon>
        <taxon>Mycobacteriales</taxon>
        <taxon>Mycobacteriaceae</taxon>
        <taxon>Mycobacterium</taxon>
        <taxon>Mycobacterium tuberculosis complex</taxon>
    </lineage>
</organism>
<accession>A0A655ACE2</accession>
<dbReference type="AlphaFoldDB" id="A0A655ACE2"/>
<dbReference type="Proteomes" id="UP000050164">
    <property type="component" value="Unassembled WGS sequence"/>
</dbReference>
<reference evidence="2 3" key="1">
    <citation type="submission" date="2015-03" db="EMBL/GenBank/DDBJ databases">
        <authorList>
            <consortium name="Pathogen Informatics"/>
        </authorList>
    </citation>
    <scope>NUCLEOTIDE SEQUENCE [LARGE SCALE GENOMIC DNA]</scope>
    <source>
        <strain evidence="2 3">Bir 185</strain>
    </source>
</reference>
<dbReference type="EMBL" id="CNFT01000872">
    <property type="protein sequence ID" value="CKS48688.1"/>
    <property type="molecule type" value="Genomic_DNA"/>
</dbReference>
<protein>
    <submittedName>
        <fullName evidence="2">Uncharacterized protein</fullName>
    </submittedName>
</protein>
<name>A0A655ACE2_MYCTX</name>